<evidence type="ECO:0000256" key="1">
    <source>
        <dbReference type="SAM" id="SignalP"/>
    </source>
</evidence>
<proteinExistence type="predicted"/>
<evidence type="ECO:0000313" key="3">
    <source>
        <dbReference type="Proteomes" id="UP000591803"/>
    </source>
</evidence>
<evidence type="ECO:0000313" key="2">
    <source>
        <dbReference type="EMBL" id="MBA8065726.1"/>
    </source>
</evidence>
<reference evidence="2 3" key="1">
    <citation type="submission" date="2020-06" db="EMBL/GenBank/DDBJ databases">
        <title>REHAB project genomes.</title>
        <authorList>
            <person name="Shaw L.P."/>
        </authorList>
    </citation>
    <scope>NUCLEOTIDE SEQUENCE [LARGE SCALE GENOMIC DNA]</scope>
    <source>
        <strain evidence="2 3">RHBSTW-00116</strain>
    </source>
</reference>
<feature type="chain" id="PRO_5031372615" evidence="1">
    <location>
        <begin position="23"/>
        <end position="105"/>
    </location>
</feature>
<protein>
    <submittedName>
        <fullName evidence="2">Type 1 fimbrial protein</fullName>
    </submittedName>
</protein>
<dbReference type="AlphaFoldDB" id="A0A7W3DA21"/>
<keyword evidence="1" id="KW-0732">Signal</keyword>
<gene>
    <name evidence="2" type="ORF">HV077_25935</name>
</gene>
<dbReference type="Proteomes" id="UP000591803">
    <property type="component" value="Unassembled WGS sequence"/>
</dbReference>
<feature type="signal peptide" evidence="1">
    <location>
        <begin position="1"/>
        <end position="22"/>
    </location>
</feature>
<sequence>MIKVIRNTLLLTSFFFSSMVTANSNGGMITFRGAIVEGSCEVIQSENKLTGNCSGTDNPEKLVHYNDINKMGIRKPHPLPDDKGYMYIDSIDKKNKIGFLYVVYK</sequence>
<name>A0A7W3DA21_CITFR</name>
<organism evidence="2 3">
    <name type="scientific">Citrobacter freundii</name>
    <dbReference type="NCBI Taxonomy" id="546"/>
    <lineage>
        <taxon>Bacteria</taxon>
        <taxon>Pseudomonadati</taxon>
        <taxon>Pseudomonadota</taxon>
        <taxon>Gammaproteobacteria</taxon>
        <taxon>Enterobacterales</taxon>
        <taxon>Enterobacteriaceae</taxon>
        <taxon>Citrobacter</taxon>
        <taxon>Citrobacter freundii complex</taxon>
    </lineage>
</organism>
<comment type="caution">
    <text evidence="2">The sequence shown here is derived from an EMBL/GenBank/DDBJ whole genome shotgun (WGS) entry which is preliminary data.</text>
</comment>
<dbReference type="EMBL" id="JABXRI010000003">
    <property type="protein sequence ID" value="MBA8065726.1"/>
    <property type="molecule type" value="Genomic_DNA"/>
</dbReference>
<accession>A0A7W3DA21</accession>